<dbReference type="EMBL" id="JAGFPW010000034">
    <property type="protein sequence ID" value="MBO3796815.1"/>
    <property type="molecule type" value="Genomic_DNA"/>
</dbReference>
<reference evidence="1" key="1">
    <citation type="submission" date="2021-03" db="EMBL/GenBank/DDBJ databases">
        <title>Isolation of Bacillus subtilis from fermented food sample.</title>
        <authorList>
            <person name="Lakshmanan V."/>
            <person name="Athira K."/>
            <person name="Rajagopal K."/>
        </authorList>
    </citation>
    <scope>NUCLEOTIDE SEQUENCE</scope>
    <source>
        <strain evidence="1">S1</strain>
    </source>
</reference>
<accession>A0A8I2BB67</accession>
<protein>
    <submittedName>
        <fullName evidence="1">Uncharacterized protein</fullName>
    </submittedName>
</protein>
<evidence type="ECO:0000313" key="1">
    <source>
        <dbReference type="EMBL" id="MBO3796815.1"/>
    </source>
</evidence>
<dbReference type="RefSeq" id="WP_017696971.1">
    <property type="nucleotide sequence ID" value="NZ_JAGFPW010000034.1"/>
</dbReference>
<proteinExistence type="predicted"/>
<sequence length="52" mass="6274">MKKQRYFFCYSKDLHNELKAAGAQLICFAYSSHQKPFWLYEKDRLVDSILNK</sequence>
<evidence type="ECO:0000313" key="2">
    <source>
        <dbReference type="Proteomes" id="UP000665181"/>
    </source>
</evidence>
<gene>
    <name evidence="1" type="ORF">J5227_21500</name>
</gene>
<dbReference type="Proteomes" id="UP000665181">
    <property type="component" value="Unassembled WGS sequence"/>
</dbReference>
<dbReference type="AlphaFoldDB" id="A0A8I2BB67"/>
<comment type="caution">
    <text evidence="1">The sequence shown here is derived from an EMBL/GenBank/DDBJ whole genome shotgun (WGS) entry which is preliminary data.</text>
</comment>
<name>A0A8I2BB67_BACIU</name>
<organism evidence="1 2">
    <name type="scientific">Bacillus subtilis</name>
    <dbReference type="NCBI Taxonomy" id="1423"/>
    <lineage>
        <taxon>Bacteria</taxon>
        <taxon>Bacillati</taxon>
        <taxon>Bacillota</taxon>
        <taxon>Bacilli</taxon>
        <taxon>Bacillales</taxon>
        <taxon>Bacillaceae</taxon>
        <taxon>Bacillus</taxon>
    </lineage>
</organism>